<feature type="non-terminal residue" evidence="1">
    <location>
        <position position="1"/>
    </location>
</feature>
<gene>
    <name evidence="1" type="ORF">CCUS01_15857</name>
</gene>
<sequence length="53" mass="5472">PPSLRAASLPNAPACRSVLLLGQPFVPELLRGPQLGQGCHSCGGGFAEAKHQH</sequence>
<comment type="caution">
    <text evidence="1">The sequence shown here is derived from an EMBL/GenBank/DDBJ whole genome shotgun (WGS) entry which is preliminary data.</text>
</comment>
<dbReference type="Proteomes" id="UP001239213">
    <property type="component" value="Unassembled WGS sequence"/>
</dbReference>
<evidence type="ECO:0000313" key="1">
    <source>
        <dbReference type="EMBL" id="KAK1482107.1"/>
    </source>
</evidence>
<dbReference type="AlphaFoldDB" id="A0AAI9VCV5"/>
<dbReference type="EMBL" id="MPDP01000093">
    <property type="protein sequence ID" value="KAK1482107.1"/>
    <property type="molecule type" value="Genomic_DNA"/>
</dbReference>
<accession>A0AAI9VCV5</accession>
<reference evidence="1" key="1">
    <citation type="submission" date="2016-11" db="EMBL/GenBank/DDBJ databases">
        <title>The genome sequence of Colletotrichum cuscutae.</title>
        <authorList>
            <person name="Baroncelli R."/>
        </authorList>
    </citation>
    <scope>NUCLEOTIDE SEQUENCE</scope>
    <source>
        <strain evidence="1">IMI 304802</strain>
    </source>
</reference>
<organism evidence="1 2">
    <name type="scientific">Colletotrichum cuscutae</name>
    <dbReference type="NCBI Taxonomy" id="1209917"/>
    <lineage>
        <taxon>Eukaryota</taxon>
        <taxon>Fungi</taxon>
        <taxon>Dikarya</taxon>
        <taxon>Ascomycota</taxon>
        <taxon>Pezizomycotina</taxon>
        <taxon>Sordariomycetes</taxon>
        <taxon>Hypocreomycetidae</taxon>
        <taxon>Glomerellales</taxon>
        <taxon>Glomerellaceae</taxon>
        <taxon>Colletotrichum</taxon>
        <taxon>Colletotrichum acutatum species complex</taxon>
    </lineage>
</organism>
<name>A0AAI9VCV5_9PEZI</name>
<keyword evidence="2" id="KW-1185">Reference proteome</keyword>
<protein>
    <submittedName>
        <fullName evidence="1">Uncharacterized protein</fullName>
    </submittedName>
</protein>
<proteinExistence type="predicted"/>
<evidence type="ECO:0000313" key="2">
    <source>
        <dbReference type="Proteomes" id="UP001239213"/>
    </source>
</evidence>